<keyword evidence="7" id="KW-1185">Reference proteome</keyword>
<name>A0A8J5UKB8_9ASCO</name>
<evidence type="ECO:0000259" key="4">
    <source>
        <dbReference type="SMART" id="SM01215"/>
    </source>
</evidence>
<feature type="compositionally biased region" description="Acidic residues" evidence="1">
    <location>
        <begin position="2459"/>
        <end position="2472"/>
    </location>
</feature>
<dbReference type="SMART" id="SM01216">
    <property type="entry name" value="Fmp27_WPPW"/>
    <property type="match status" value="1"/>
</dbReference>
<proteinExistence type="predicted"/>
<evidence type="ECO:0000313" key="6">
    <source>
        <dbReference type="EMBL" id="KAG7661952.1"/>
    </source>
</evidence>
<evidence type="ECO:0000313" key="7">
    <source>
        <dbReference type="Proteomes" id="UP000694255"/>
    </source>
</evidence>
<feature type="compositionally biased region" description="Low complexity" evidence="1">
    <location>
        <begin position="1713"/>
        <end position="1731"/>
    </location>
</feature>
<dbReference type="InterPro" id="IPR019415">
    <property type="entry name" value="FMP27_SW_RBG"/>
</dbReference>
<keyword evidence="2" id="KW-1133">Transmembrane helix</keyword>
<dbReference type="SMART" id="SM01215">
    <property type="entry name" value="Fmp27_SW"/>
    <property type="match status" value="1"/>
</dbReference>
<dbReference type="InterPro" id="IPR019441">
    <property type="entry name" value="FMP27/BLTP2/Hobbit_GFWDK_RBG"/>
</dbReference>
<feature type="transmembrane region" description="Helical" evidence="2">
    <location>
        <begin position="5"/>
        <end position="22"/>
    </location>
</feature>
<dbReference type="PANTHER" id="PTHR15678:SF6">
    <property type="entry name" value="BRIDGE-LIKE LIPID TRANSFER PROTEIN FAMILY MEMBER 2"/>
    <property type="match status" value="1"/>
</dbReference>
<accession>A0A8J5UKB8</accession>
<evidence type="ECO:0000259" key="5">
    <source>
        <dbReference type="SMART" id="SM01216"/>
    </source>
</evidence>
<reference evidence="6 7" key="1">
    <citation type="journal article" date="2021" name="DNA Res.">
        <title>Genome analysis of Candida subhashii reveals its hybrid nature and dual mitochondrial genome conformations.</title>
        <authorList>
            <person name="Mixao V."/>
            <person name="Hegedusova E."/>
            <person name="Saus E."/>
            <person name="Pryszcz L.P."/>
            <person name="Cillingova A."/>
            <person name="Nosek J."/>
            <person name="Gabaldon T."/>
        </authorList>
    </citation>
    <scope>NUCLEOTIDE SEQUENCE [LARGE SCALE GENOMIC DNA]</scope>
    <source>
        <strain evidence="6 7">CBS 10753</strain>
    </source>
</reference>
<protein>
    <submittedName>
        <fullName evidence="6">Uncharacterized protein</fullName>
    </submittedName>
</protein>
<dbReference type="RefSeq" id="XP_049262185.1">
    <property type="nucleotide sequence ID" value="XM_049408527.1"/>
</dbReference>
<evidence type="ECO:0000256" key="1">
    <source>
        <dbReference type="SAM" id="MobiDB-lite"/>
    </source>
</evidence>
<organism evidence="6 7">
    <name type="scientific">[Candida] subhashii</name>
    <dbReference type="NCBI Taxonomy" id="561895"/>
    <lineage>
        <taxon>Eukaryota</taxon>
        <taxon>Fungi</taxon>
        <taxon>Dikarya</taxon>
        <taxon>Ascomycota</taxon>
        <taxon>Saccharomycotina</taxon>
        <taxon>Pichiomycetes</taxon>
        <taxon>Debaryomycetaceae</taxon>
        <taxon>Spathaspora</taxon>
    </lineage>
</organism>
<feature type="region of interest" description="Disordered" evidence="1">
    <location>
        <begin position="1713"/>
        <end position="1732"/>
    </location>
</feature>
<feature type="domain" description="FMP27 WPPW motif-containing RBG unit" evidence="5">
    <location>
        <begin position="1642"/>
        <end position="2136"/>
    </location>
</feature>
<feature type="compositionally biased region" description="Low complexity" evidence="1">
    <location>
        <begin position="2500"/>
        <end position="2539"/>
    </location>
</feature>
<sequence>MIDLYYVAVGCLLVYICVLIALNRIPHVSIGYIGLLSIRHVTIELNTTTIFIKKLALRFNFLKSRKKSGLKLINFEVIDVNVTQRNDQNQLKKKDKLGEMKDISIEDQLYFRIPKRFFDYIISTGIINNINIRIFRCSIFSEKFHHDLLVFLDYTRLEAKLDANNDIRFTVTLVTGSLQSNSTQELKANLYRNVEFYINCKTIATCAVNNTNLIDVHLSDFKISLSIGRLNIPLAVFQRDSDKNVTFTDSSDQRRGSEDDGLKEDIDLTKYSKMIQDIMKVYTLTELRLEDSTLSNASMSMNLSNFVMSLTKIEKEDSDNLKLSIYVASYKIFHKGTKCFELPSGTLSYEVNPVQVVQVSQVLLNHEGASTETINFDLSVMLTNPTFDFYYDQQEIIFAILRNNMTKRRMRRMRKAAGVDRKDEIITKLILASKMLKEISTRLVIVDTTLHIHLPPLSSPRDEESEFNRMSKDNLKITFSLSALIHKLFTKNYQKLFRSRNKARKKPSIDAYFKLKEFSGEVDGNQTQISKIDALMAYNLQDNSIAIKVASKTMSISSVNDIIFYTVRQFRNRQRIYFNQKYTEIMNEIEAYPDESESILEGLGQDGDDEVRYVKLFEFLPSIISSVKIDLKTILVDIICKEGLPNHIIFDEKLKKEVNLADFRRGVSLKISDVGFNYSRSKELLDSSVKSIQLFTLSEYSSEYIDDFDQVSDFHLDSDFNDLSTISSISSSTIGDFGEYEEEESSSIKRIKNVLHIRNLSISNNKSGDRKADPNRLMVSVSEIDSRVDMFFVWCIFYAKTLLKQFAPTVESNCSKEALKRISGPSKVVKLDVVLDSVSLVARLPNKVDILIEVDSAQLRNAIVLKSVEINHIRLYVVHPATKLWARLLVISQPLFSIDVSKTYHDGKFEISPQAIRFEIPNQFLFYTVIDNSISFFKAIKQLSHNFKFFHIGFERFDRVFPGENSAVKFPYVRIKTPILGLILENDPFENELAMIYEIGAIEQRLRLKKLKEFEKKSEEILEGAKCDDEGIEEKIELSNEQAPNNAPRINSTLRTLTSNSKNSGSPTRNSSSGSETKVSQGSSLFKDKIFRRRRHKQIEDIAEEDEQEMGGYTVEDAELRIEEAKRRLYQNFSCTWISKFRVFKQERQCSWKKRGEAVWGKDEISQVMKDKYEILDHSVGIPLMGAVFRDFDLVLDKFTHTQDLDKFLYDYAKQQPKLVYSILCPFSLDLKARKLYMFLRDYPIPLVSFPTNSDPTKPTIHVQANLVINEKLFERKEELRHIFVGYSPAIDPNVHKVDNFYSVYIPRTLTPVKLACDLRCDLNADRACMISWCKSYQPSLSMMFQAFDNFTKPAIDDSPLGWWDKVPLMMHGKFQFNIPNELCLHMKSSTDPHDLVGRASGFVFCWKNNVTLTIDATKNNSKELIVLESDDFMFAVPNYSDQERNIWSLFYDEHDDLSQHEDLEAKKFYKRVIKLTSDDRVKWIFGMMFERNKHPTTKALSDQEIRVSKFKPHYEIVVTNPAEDYHPDSYEGYRSDYIHMSLAVISKSKAGNSHNAIYLSPLTFQYFFYWWDLLIHHNVMPVRNGSLFQDRNQVKKSHVKMGPHLFTIKYQLVFNPVIVSHMYIHSTSDVPDKNNRIAFTGLKGKFTKFEVDLHQRKETVIYLNKKLHRQTKVRHLKMNQAEINLENADVRLLNAIFPDKCITARLVTYLDGSKSSTGSSTTTSSSSSGGDNYKQTFSGWVDTIEMSDNDFSWIDHDDFVELELKKTLSPYPKIKVVPFFFTPRFSYFREFALQKDGPFPFGNETIHDCLMDLTKPAEVQRQILRERIDLLEDDLTNKEDFLRKLRIQNAPEYQYYINVTEKEIQMLKEKLDVVYDAWRSFEEVADDITDDDGNTLLSKQASGLSAYSSHRSQSDLLEAISHSHGVVEFHNRFIIHNLQLKWDDRIRELAVEYLQSVSDRKNAVYFMSNSAVDLVESIINETLQGNAGEPISMKRNHSYKEFKKSEEIIDSFEDEIDEISNPNQQEAEYKYVVKLINPQIQLVSDKNPDSCVLITSRDLEMRILGINLKDTVNVLNSDVEMTGVVETRYGVLFRDAQVFVVGKDDSALTNPKSKFTSGYSSSENNWPPWFECEVCYDGSWVHSYMVSERNSMALIFKEPNPLFLDSSSGSSSVGGGTILPENEITVYLAKYVINATSAQYSSIYYVITDLLVYSKTGKDNMTGRLQKVMTLSDSDDFRGLDIRIRELQQSIREYKSVLLSIDVRRIVLDEKDRQCMNVLELEVERMRWELLLLMKGLRLRHKSKAKQTARYWDIVADQVIWHLLDDNREPFIDFALAGARYHRVDSIDGSKFNKVEISMVQGFNLQNKTVYPQLLTPYLEEKVIQSEQERNREGCTNEKPIVSIAWTMLDAVGGISIIKDAKLDIEPLRLELDYTTAKRLVSYLFPDENEATFVDSSGDNDEEVDEDEEEAASSIQSSGTSRASRNPLRKLLSKTRAFSNNSSGNSSNSSNGSTTSSRQSSSQTRASSEQSSSAGTSSQEDDSLGLGQGPKCKFMKVHRKRLDDSNDEDNLAIIIGRSMKYKSIIDISVSNFTLFVSFTGPKSMHLLDVDKLVINVPNLRYSNKIWSAEEFMDRLKKDIIKVIISHTGKILGNKFKPKKRISVNEPLKQISNYGKYMTLDDLQKQGRERRVSLIPQEVPESSPTPQSVLTRKQSMITKTEATDATYATYLAGNSTLDDGEDEEFDDASQY</sequence>
<dbReference type="Proteomes" id="UP000694255">
    <property type="component" value="Unassembled WGS sequence"/>
</dbReference>
<dbReference type="PANTHER" id="PTHR15678">
    <property type="entry name" value="ANTIGEN MLAA-22-RELATED"/>
    <property type="match status" value="1"/>
</dbReference>
<feature type="domain" description="FMP27/BLTP2/Hobbit GFWDK motif-containing RBG unit" evidence="3">
    <location>
        <begin position="1242"/>
        <end position="1396"/>
    </location>
</feature>
<feature type="domain" description="FMP27 SW motif-containing RBG unit" evidence="4">
    <location>
        <begin position="1124"/>
        <end position="1224"/>
    </location>
</feature>
<gene>
    <name evidence="6" type="ORF">J8A68_004555</name>
</gene>
<feature type="region of interest" description="Disordered" evidence="1">
    <location>
        <begin position="2452"/>
        <end position="2551"/>
    </location>
</feature>
<dbReference type="GeneID" id="73471355"/>
<comment type="caution">
    <text evidence="6">The sequence shown here is derived from an EMBL/GenBank/DDBJ whole genome shotgun (WGS) entry which is preliminary data.</text>
</comment>
<keyword evidence="2" id="KW-0812">Transmembrane</keyword>
<keyword evidence="2" id="KW-0472">Membrane</keyword>
<evidence type="ECO:0000259" key="3">
    <source>
        <dbReference type="SMART" id="SM01214"/>
    </source>
</evidence>
<feature type="region of interest" description="Disordered" evidence="1">
    <location>
        <begin position="1055"/>
        <end position="1083"/>
    </location>
</feature>
<evidence type="ECO:0000256" key="2">
    <source>
        <dbReference type="SAM" id="Phobius"/>
    </source>
</evidence>
<dbReference type="InterPro" id="IPR045167">
    <property type="entry name" value="Hobbit"/>
</dbReference>
<dbReference type="Pfam" id="PF10344">
    <property type="entry name" value="Hobbit"/>
    <property type="match status" value="1"/>
</dbReference>
<dbReference type="InterPro" id="IPR019449">
    <property type="entry name" value="FMP27_WPPW_RBG"/>
</dbReference>
<dbReference type="SMART" id="SM01214">
    <property type="entry name" value="Fmp27_GFWDK"/>
    <property type="match status" value="1"/>
</dbReference>
<dbReference type="OrthoDB" id="1562405at2759"/>
<dbReference type="EMBL" id="JAGSYN010000187">
    <property type="protein sequence ID" value="KAG7661952.1"/>
    <property type="molecule type" value="Genomic_DNA"/>
</dbReference>
<feature type="compositionally biased region" description="Low complexity" evidence="1">
    <location>
        <begin position="1061"/>
        <end position="1075"/>
    </location>
</feature>